<feature type="DNA-binding region" description="H-T-H motif" evidence="2">
    <location>
        <begin position="71"/>
        <end position="90"/>
    </location>
</feature>
<comment type="caution">
    <text evidence="5">The sequence shown here is derived from an EMBL/GenBank/DDBJ whole genome shotgun (WGS) entry which is preliminary data.</text>
</comment>
<feature type="domain" description="HTH tetR-type" evidence="4">
    <location>
        <begin position="48"/>
        <end position="108"/>
    </location>
</feature>
<dbReference type="PROSITE" id="PS50977">
    <property type="entry name" value="HTH_TETR_2"/>
    <property type="match status" value="1"/>
</dbReference>
<dbReference type="PANTHER" id="PTHR43479">
    <property type="entry name" value="ACREF/ENVCD OPERON REPRESSOR-RELATED"/>
    <property type="match status" value="1"/>
</dbReference>
<protein>
    <submittedName>
        <fullName evidence="5">TetR/AcrR family transcriptional regulator</fullName>
    </submittedName>
</protein>
<dbReference type="InterPro" id="IPR049513">
    <property type="entry name" value="TetR_C_40"/>
</dbReference>
<evidence type="ECO:0000259" key="4">
    <source>
        <dbReference type="PROSITE" id="PS50977"/>
    </source>
</evidence>
<dbReference type="InterPro" id="IPR050624">
    <property type="entry name" value="HTH-type_Tx_Regulator"/>
</dbReference>
<dbReference type="InterPro" id="IPR001647">
    <property type="entry name" value="HTH_TetR"/>
</dbReference>
<accession>A0ABN1RLN9</accession>
<dbReference type="SUPFAM" id="SSF46689">
    <property type="entry name" value="Homeodomain-like"/>
    <property type="match status" value="1"/>
</dbReference>
<evidence type="ECO:0000313" key="5">
    <source>
        <dbReference type="EMBL" id="GAA0959624.1"/>
    </source>
</evidence>
<gene>
    <name evidence="5" type="ORF">GCM10009575_092290</name>
</gene>
<evidence type="ECO:0000313" key="6">
    <source>
        <dbReference type="Proteomes" id="UP001500418"/>
    </source>
</evidence>
<dbReference type="PRINTS" id="PR00455">
    <property type="entry name" value="HTHTETR"/>
</dbReference>
<sequence>MSDGVARTLRAADGRGGSGSRTSGMGDGPDTILTMSERPPTRVERRKLRTRTALIEAAQEIYARRGDFDVSIQQITEAADVGFGTFYNHFSSKAELLDTAIGQALEAHAAWLEDLLADVDDPAVVFATSMRLTGRLVRTRPRLAKVMMNSRGALLNAPFGHAAHARSDIEAAMAAGRFVIEDVDVALACTAGCLIATMHLCTGAPPDTVDSIADQAVRNVLRMFGMNDADVTEIVSLPLPTDEPQDPSL</sequence>
<reference evidence="5 6" key="1">
    <citation type="journal article" date="2019" name="Int. J. Syst. Evol. Microbiol.">
        <title>The Global Catalogue of Microorganisms (GCM) 10K type strain sequencing project: providing services to taxonomists for standard genome sequencing and annotation.</title>
        <authorList>
            <consortium name="The Broad Institute Genomics Platform"/>
            <consortium name="The Broad Institute Genome Sequencing Center for Infectious Disease"/>
            <person name="Wu L."/>
            <person name="Ma J."/>
        </authorList>
    </citation>
    <scope>NUCLEOTIDE SEQUENCE [LARGE SCALE GENOMIC DNA]</scope>
    <source>
        <strain evidence="5 6">JCM 11444</strain>
    </source>
</reference>
<dbReference type="PANTHER" id="PTHR43479:SF11">
    <property type="entry name" value="ACREF_ENVCD OPERON REPRESSOR-RELATED"/>
    <property type="match status" value="1"/>
</dbReference>
<keyword evidence="1 2" id="KW-0238">DNA-binding</keyword>
<dbReference type="Proteomes" id="UP001500418">
    <property type="component" value="Unassembled WGS sequence"/>
</dbReference>
<dbReference type="Pfam" id="PF00440">
    <property type="entry name" value="TetR_N"/>
    <property type="match status" value="1"/>
</dbReference>
<name>A0ABN1RLN9_9ACTN</name>
<dbReference type="Pfam" id="PF21306">
    <property type="entry name" value="TetR_C_40"/>
    <property type="match status" value="1"/>
</dbReference>
<organism evidence="5 6">
    <name type="scientific">Streptomyces rhizosphaericus</name>
    <dbReference type="NCBI Taxonomy" id="114699"/>
    <lineage>
        <taxon>Bacteria</taxon>
        <taxon>Bacillati</taxon>
        <taxon>Actinomycetota</taxon>
        <taxon>Actinomycetes</taxon>
        <taxon>Kitasatosporales</taxon>
        <taxon>Streptomycetaceae</taxon>
        <taxon>Streptomyces</taxon>
        <taxon>Streptomyces violaceusniger group</taxon>
    </lineage>
</organism>
<evidence type="ECO:0000256" key="3">
    <source>
        <dbReference type="SAM" id="MobiDB-lite"/>
    </source>
</evidence>
<evidence type="ECO:0000256" key="2">
    <source>
        <dbReference type="PROSITE-ProRule" id="PRU00335"/>
    </source>
</evidence>
<dbReference type="Gene3D" id="1.10.357.10">
    <property type="entry name" value="Tetracycline Repressor, domain 2"/>
    <property type="match status" value="1"/>
</dbReference>
<evidence type="ECO:0000256" key="1">
    <source>
        <dbReference type="ARBA" id="ARBA00023125"/>
    </source>
</evidence>
<dbReference type="InterPro" id="IPR009057">
    <property type="entry name" value="Homeodomain-like_sf"/>
</dbReference>
<keyword evidence="6" id="KW-1185">Reference proteome</keyword>
<feature type="region of interest" description="Disordered" evidence="3">
    <location>
        <begin position="1"/>
        <end position="42"/>
    </location>
</feature>
<proteinExistence type="predicted"/>
<dbReference type="EMBL" id="BAAAID010000119">
    <property type="protein sequence ID" value="GAA0959624.1"/>
    <property type="molecule type" value="Genomic_DNA"/>
</dbReference>